<dbReference type="Proteomes" id="UP000640583">
    <property type="component" value="Unassembled WGS sequence"/>
</dbReference>
<proteinExistence type="predicted"/>
<gene>
    <name evidence="2" type="ORF">H1D41_05335</name>
</gene>
<reference evidence="2" key="1">
    <citation type="submission" date="2020-10" db="EMBL/GenBank/DDBJ databases">
        <title>Paenihalocynthiibacter styelae gen. nov., sp. nov., isolated from stalked sea squirt Styela clava.</title>
        <authorList>
            <person name="Kim Y.-O."/>
            <person name="Yoon J.-H."/>
        </authorList>
    </citation>
    <scope>NUCLEOTIDE SEQUENCE</scope>
    <source>
        <strain evidence="2">MYP1-1</strain>
    </source>
</reference>
<comment type="caution">
    <text evidence="2">The sequence shown here is derived from an EMBL/GenBank/DDBJ whole genome shotgun (WGS) entry which is preliminary data.</text>
</comment>
<feature type="region of interest" description="Disordered" evidence="1">
    <location>
        <begin position="95"/>
        <end position="127"/>
    </location>
</feature>
<sequence>MCDIQQNAGNHTCCVQICLGLSPQEPGIDDIGDVLWLFPDRIKVSRQKHHVLILHLKLTTECLAVVSAEMSDLQGCFPEPVQIIMLAPHPIRMQPPYENAAGGPVKGDPGVPDHSHQDQSGNKQAGNNQIPAIYDVIYGQPGADKGKAKQERSVEKDQTRWLVLKDQLIGMIAGNSHDGGLR</sequence>
<evidence type="ECO:0000313" key="2">
    <source>
        <dbReference type="EMBL" id="MBI1493055.1"/>
    </source>
</evidence>
<dbReference type="RefSeq" id="WP_228847913.1">
    <property type="nucleotide sequence ID" value="NZ_JADCKQ010000003.1"/>
</dbReference>
<evidence type="ECO:0000313" key="3">
    <source>
        <dbReference type="Proteomes" id="UP000640583"/>
    </source>
</evidence>
<keyword evidence="3" id="KW-1185">Reference proteome</keyword>
<dbReference type="EMBL" id="JADCKQ010000003">
    <property type="protein sequence ID" value="MBI1493055.1"/>
    <property type="molecule type" value="Genomic_DNA"/>
</dbReference>
<name>A0A8J7LK29_9RHOB</name>
<organism evidence="2 3">
    <name type="scientific">Halocynthiibacter styelae</name>
    <dbReference type="NCBI Taxonomy" id="2761955"/>
    <lineage>
        <taxon>Bacteria</taxon>
        <taxon>Pseudomonadati</taxon>
        <taxon>Pseudomonadota</taxon>
        <taxon>Alphaproteobacteria</taxon>
        <taxon>Rhodobacterales</taxon>
        <taxon>Paracoccaceae</taxon>
        <taxon>Halocynthiibacter</taxon>
    </lineage>
</organism>
<evidence type="ECO:0000256" key="1">
    <source>
        <dbReference type="SAM" id="MobiDB-lite"/>
    </source>
</evidence>
<protein>
    <submittedName>
        <fullName evidence="2">Uncharacterized protein</fullName>
    </submittedName>
</protein>
<dbReference type="AlphaFoldDB" id="A0A8J7LK29"/>
<feature type="compositionally biased region" description="Polar residues" evidence="1">
    <location>
        <begin position="118"/>
        <end position="127"/>
    </location>
</feature>
<accession>A0A8J7LK29</accession>